<dbReference type="AlphaFoldDB" id="W9Q7X8"/>
<protein>
    <recommendedName>
        <fullName evidence="2">Protein kinase domain-containing protein</fullName>
    </recommendedName>
</protein>
<organism evidence="1">
    <name type="scientific">Fusarium oxysporum f. sp. pisi HDV247</name>
    <dbReference type="NCBI Taxonomy" id="1080344"/>
    <lineage>
        <taxon>Eukaryota</taxon>
        <taxon>Fungi</taxon>
        <taxon>Dikarya</taxon>
        <taxon>Ascomycota</taxon>
        <taxon>Pezizomycotina</taxon>
        <taxon>Sordariomycetes</taxon>
        <taxon>Hypocreomycetidae</taxon>
        <taxon>Hypocreales</taxon>
        <taxon>Nectriaceae</taxon>
        <taxon>Fusarium</taxon>
        <taxon>Fusarium oxysporum species complex</taxon>
    </lineage>
</organism>
<name>W9Q7X8_FUSOX</name>
<evidence type="ECO:0000313" key="1">
    <source>
        <dbReference type="EMBL" id="EXA53649.1"/>
    </source>
</evidence>
<reference evidence="1" key="2">
    <citation type="submission" date="2012-05" db="EMBL/GenBank/DDBJ databases">
        <title>Annotation of the Genome Sequence of Fusarium oxysporum HDV247.</title>
        <authorList>
            <consortium name="The Broad Institute Genomics Platform"/>
            <person name="Ma L.-J."/>
            <person name="Corby-Kistler H."/>
            <person name="Broz K."/>
            <person name="Gale L.R."/>
            <person name="Jonkers W."/>
            <person name="O'Donnell K."/>
            <person name="Ploetz R."/>
            <person name="Steinberg C."/>
            <person name="Schwartz D.C."/>
            <person name="VanEtten H."/>
            <person name="Zhou S."/>
            <person name="Young S.K."/>
            <person name="Zeng Q."/>
            <person name="Gargeya S."/>
            <person name="Fitzgerald M."/>
            <person name="Abouelleil A."/>
            <person name="Alvarado L."/>
            <person name="Chapman S.B."/>
            <person name="Gainer-Dewar J."/>
            <person name="Goldberg J."/>
            <person name="Griggs A."/>
            <person name="Gujja S."/>
            <person name="Hansen M."/>
            <person name="Howarth C."/>
            <person name="Imamovic A."/>
            <person name="Ireland A."/>
            <person name="Larimer J."/>
            <person name="McCowan C."/>
            <person name="Murphy C."/>
            <person name="Pearson M."/>
            <person name="Poon T.W."/>
            <person name="Priest M."/>
            <person name="Roberts A."/>
            <person name="Saif S."/>
            <person name="Shea T."/>
            <person name="Sykes S."/>
            <person name="Wortman J."/>
            <person name="Nusbaum C."/>
            <person name="Birren B."/>
        </authorList>
    </citation>
    <scope>NUCLEOTIDE SEQUENCE</scope>
    <source>
        <strain evidence="1">HDV247</strain>
    </source>
</reference>
<dbReference type="HOGENOM" id="CLU_1825355_0_0_1"/>
<proteinExistence type="predicted"/>
<gene>
    <name evidence="1" type="ORF">FOVG_01384</name>
</gene>
<sequence>MSGRDKRISLVARHAVVVLIKRHAQRSWRYRLLRGSRLATCFLPSGAAQHAVYRVSNQSPTGDCPASMRGGTGSGGFGCVWQERCVPRLAEGKLRAVEKICKGPSLPVPWLRELEAMAKFSLPVSWGNIKAEGPTRWYLSS</sequence>
<evidence type="ECO:0008006" key="2">
    <source>
        <dbReference type="Google" id="ProtNLM"/>
    </source>
</evidence>
<dbReference type="EMBL" id="JH650968">
    <property type="protein sequence ID" value="EXA53649.1"/>
    <property type="molecule type" value="Genomic_DNA"/>
</dbReference>
<accession>W9Q7X8</accession>
<reference evidence="1" key="1">
    <citation type="submission" date="2011-10" db="EMBL/GenBank/DDBJ databases">
        <title>The Genome Sequence of Fusarium oxysporum HDV247.</title>
        <authorList>
            <consortium name="The Broad Institute Genome Sequencing Platform"/>
            <person name="Ma L.-J."/>
            <person name="Gale L.R."/>
            <person name="Schwartz D.C."/>
            <person name="Zhou S."/>
            <person name="Corby-Kistler H."/>
            <person name="Young S.K."/>
            <person name="Zeng Q."/>
            <person name="Gargeya S."/>
            <person name="Fitzgerald M."/>
            <person name="Haas B."/>
            <person name="Abouelleil A."/>
            <person name="Alvarado L."/>
            <person name="Arachchi H.M."/>
            <person name="Berlin A."/>
            <person name="Brown A."/>
            <person name="Chapman S.B."/>
            <person name="Chen Z."/>
            <person name="Dunbar C."/>
            <person name="Freedman E."/>
            <person name="Gearin G."/>
            <person name="Goldberg J."/>
            <person name="Griggs A."/>
            <person name="Gujja S."/>
            <person name="Heiman D."/>
            <person name="Howarth C."/>
            <person name="Larson L."/>
            <person name="Lui A."/>
            <person name="MacDonald P.J.P."/>
            <person name="Montmayeur A."/>
            <person name="Murphy C."/>
            <person name="Neiman D."/>
            <person name="Pearson M."/>
            <person name="Priest M."/>
            <person name="Roberts A."/>
            <person name="Saif S."/>
            <person name="Shea T."/>
            <person name="Shenoy N."/>
            <person name="Sisk P."/>
            <person name="Stolte C."/>
            <person name="Sykes S."/>
            <person name="Wortman J."/>
            <person name="Nusbaum C."/>
            <person name="Birren B."/>
        </authorList>
    </citation>
    <scope>NUCLEOTIDE SEQUENCE [LARGE SCALE GENOMIC DNA]</scope>
    <source>
        <strain evidence="1">HDV247</strain>
    </source>
</reference>
<dbReference type="Proteomes" id="UP000030751">
    <property type="component" value="Unassembled WGS sequence"/>
</dbReference>